<keyword evidence="8" id="KW-1185">Reference proteome</keyword>
<feature type="domain" description="2Fe-2S ferredoxin-type" evidence="6">
    <location>
        <begin position="4"/>
        <end position="80"/>
    </location>
</feature>
<evidence type="ECO:0000313" key="7">
    <source>
        <dbReference type="EMBL" id="PZW50511.1"/>
    </source>
</evidence>
<dbReference type="AlphaFoldDB" id="A0A2W7ISE3"/>
<dbReference type="InterPro" id="IPR002888">
    <property type="entry name" value="2Fe-2S-bd"/>
</dbReference>
<dbReference type="PANTHER" id="PTHR44379">
    <property type="entry name" value="OXIDOREDUCTASE WITH IRON-SULFUR SUBUNIT"/>
    <property type="match status" value="1"/>
</dbReference>
<dbReference type="Gene3D" id="3.10.20.30">
    <property type="match status" value="1"/>
</dbReference>
<dbReference type="InterPro" id="IPR001041">
    <property type="entry name" value="2Fe-2S_ferredoxin-type"/>
</dbReference>
<sequence length="162" mass="16966">MNRSAISLTVNGAATTLEAEPRTHLADLLRGGMLLTGTHLGCEHGVCGACTVELDGAPARSCITHAGACDGASVRTIEGFAEDAVMAALRAAFTAEHALQCGYCTPGMLITARDVVLRLPEADEARVREEMAGNLCRCTGYRGIVRAVLRVLEQRRSAAAVA</sequence>
<dbReference type="Pfam" id="PF00111">
    <property type="entry name" value="Fer2"/>
    <property type="match status" value="1"/>
</dbReference>
<comment type="caution">
    <text evidence="7">The sequence shown here is derived from an EMBL/GenBank/DDBJ whole genome shotgun (WGS) entry which is preliminary data.</text>
</comment>
<dbReference type="InterPro" id="IPR012675">
    <property type="entry name" value="Beta-grasp_dom_sf"/>
</dbReference>
<dbReference type="PANTHER" id="PTHR44379:SF8">
    <property type="entry name" value="XANTHINE DEHYDROGENASE IRON-SULFUR-BINDING SUBUNIT XDHC-RELATED"/>
    <property type="match status" value="1"/>
</dbReference>
<dbReference type="GO" id="GO:0046872">
    <property type="term" value="F:metal ion binding"/>
    <property type="evidence" value="ECO:0007669"/>
    <property type="project" value="UniProtKB-KW"/>
</dbReference>
<evidence type="ECO:0000256" key="1">
    <source>
        <dbReference type="ARBA" id="ARBA00022714"/>
    </source>
</evidence>
<evidence type="ECO:0000256" key="2">
    <source>
        <dbReference type="ARBA" id="ARBA00022723"/>
    </source>
</evidence>
<keyword evidence="4" id="KW-0408">Iron</keyword>
<dbReference type="InterPro" id="IPR006058">
    <property type="entry name" value="2Fe2S_fd_BS"/>
</dbReference>
<keyword evidence="1" id="KW-0001">2Fe-2S</keyword>
<protein>
    <submittedName>
        <fullName evidence="7">Aerobic-type carbon monoxide dehydrogenase small subunit (CoxS/CutS family)</fullName>
    </submittedName>
</protein>
<gene>
    <name evidence="7" type="ORF">C8P66_102199</name>
</gene>
<name>A0A2W7ISE3_9PROT</name>
<dbReference type="SUPFAM" id="SSF47741">
    <property type="entry name" value="CO dehydrogenase ISP C-domain like"/>
    <property type="match status" value="1"/>
</dbReference>
<evidence type="ECO:0000256" key="3">
    <source>
        <dbReference type="ARBA" id="ARBA00023002"/>
    </source>
</evidence>
<dbReference type="FunFam" id="3.10.20.30:FF:000020">
    <property type="entry name" value="Xanthine dehydrogenase iron-sulfur subunit"/>
    <property type="match status" value="1"/>
</dbReference>
<dbReference type="SUPFAM" id="SSF54292">
    <property type="entry name" value="2Fe-2S ferredoxin-like"/>
    <property type="match status" value="1"/>
</dbReference>
<dbReference type="OrthoDB" id="7375656at2"/>
<evidence type="ECO:0000259" key="6">
    <source>
        <dbReference type="PROSITE" id="PS51085"/>
    </source>
</evidence>
<dbReference type="Pfam" id="PF01799">
    <property type="entry name" value="Fer2_2"/>
    <property type="match status" value="1"/>
</dbReference>
<keyword evidence="3" id="KW-0560">Oxidoreductase</keyword>
<organism evidence="7 8">
    <name type="scientific">Humitalea rosea</name>
    <dbReference type="NCBI Taxonomy" id="990373"/>
    <lineage>
        <taxon>Bacteria</taxon>
        <taxon>Pseudomonadati</taxon>
        <taxon>Pseudomonadota</taxon>
        <taxon>Alphaproteobacteria</taxon>
        <taxon>Acetobacterales</taxon>
        <taxon>Roseomonadaceae</taxon>
        <taxon>Humitalea</taxon>
    </lineage>
</organism>
<dbReference type="Proteomes" id="UP000249688">
    <property type="component" value="Unassembled WGS sequence"/>
</dbReference>
<dbReference type="EMBL" id="QKYU01000002">
    <property type="protein sequence ID" value="PZW50511.1"/>
    <property type="molecule type" value="Genomic_DNA"/>
</dbReference>
<dbReference type="PROSITE" id="PS00197">
    <property type="entry name" value="2FE2S_FER_1"/>
    <property type="match status" value="1"/>
</dbReference>
<evidence type="ECO:0000256" key="4">
    <source>
        <dbReference type="ARBA" id="ARBA00023004"/>
    </source>
</evidence>
<dbReference type="InterPro" id="IPR051452">
    <property type="entry name" value="Diverse_Oxidoreductases"/>
</dbReference>
<reference evidence="7 8" key="1">
    <citation type="submission" date="2018-06" db="EMBL/GenBank/DDBJ databases">
        <title>Genomic Encyclopedia of Archaeal and Bacterial Type Strains, Phase II (KMG-II): from individual species to whole genera.</title>
        <authorList>
            <person name="Goeker M."/>
        </authorList>
    </citation>
    <scope>NUCLEOTIDE SEQUENCE [LARGE SCALE GENOMIC DNA]</scope>
    <source>
        <strain evidence="7 8">DSM 24525</strain>
    </source>
</reference>
<dbReference type="Gene3D" id="1.10.150.120">
    <property type="entry name" value="[2Fe-2S]-binding domain"/>
    <property type="match status" value="1"/>
</dbReference>
<keyword evidence="2" id="KW-0479">Metal-binding</keyword>
<dbReference type="GO" id="GO:0051537">
    <property type="term" value="F:2 iron, 2 sulfur cluster binding"/>
    <property type="evidence" value="ECO:0007669"/>
    <property type="project" value="UniProtKB-KW"/>
</dbReference>
<proteinExistence type="predicted"/>
<dbReference type="InterPro" id="IPR036010">
    <property type="entry name" value="2Fe-2S_ferredoxin-like_sf"/>
</dbReference>
<dbReference type="GO" id="GO:0016491">
    <property type="term" value="F:oxidoreductase activity"/>
    <property type="evidence" value="ECO:0007669"/>
    <property type="project" value="UniProtKB-KW"/>
</dbReference>
<accession>A0A2W7ISE3</accession>
<dbReference type="PROSITE" id="PS51085">
    <property type="entry name" value="2FE2S_FER_2"/>
    <property type="match status" value="1"/>
</dbReference>
<dbReference type="InterPro" id="IPR036884">
    <property type="entry name" value="2Fe-2S-bd_dom_sf"/>
</dbReference>
<keyword evidence="5" id="KW-0411">Iron-sulfur</keyword>
<dbReference type="RefSeq" id="WP_111396652.1">
    <property type="nucleotide sequence ID" value="NZ_QKYU01000002.1"/>
</dbReference>
<evidence type="ECO:0000256" key="5">
    <source>
        <dbReference type="ARBA" id="ARBA00023014"/>
    </source>
</evidence>
<dbReference type="CDD" id="cd00207">
    <property type="entry name" value="fer2"/>
    <property type="match status" value="1"/>
</dbReference>
<evidence type="ECO:0000313" key="8">
    <source>
        <dbReference type="Proteomes" id="UP000249688"/>
    </source>
</evidence>